<evidence type="ECO:0000313" key="2">
    <source>
        <dbReference type="EMBL" id="GMM37988.1"/>
    </source>
</evidence>
<dbReference type="Proteomes" id="UP001360560">
    <property type="component" value="Unassembled WGS sequence"/>
</dbReference>
<feature type="region of interest" description="Disordered" evidence="1">
    <location>
        <begin position="75"/>
        <end position="107"/>
    </location>
</feature>
<protein>
    <submittedName>
        <fullName evidence="2">Uncharacterized protein</fullName>
    </submittedName>
</protein>
<accession>A0AAV5QT21</accession>
<dbReference type="RefSeq" id="XP_064854984.1">
    <property type="nucleotide sequence ID" value="XM_064998912.1"/>
</dbReference>
<comment type="caution">
    <text evidence="2">The sequence shown here is derived from an EMBL/GenBank/DDBJ whole genome shotgun (WGS) entry which is preliminary data.</text>
</comment>
<evidence type="ECO:0000256" key="1">
    <source>
        <dbReference type="SAM" id="MobiDB-lite"/>
    </source>
</evidence>
<proteinExistence type="predicted"/>
<sequence>MQVFQIAITTFNKFSTVCTSQPTWVWDQTDLWEFVPLTEPAFVQNLDPIYVPTKNHRSETPFDEDSQTLISNIDYNNSKSKHYPNDDIDTTYTNTINSGDNQTLARE</sequence>
<reference evidence="2 3" key="1">
    <citation type="journal article" date="2023" name="Elife">
        <title>Identification of key yeast species and microbe-microbe interactions impacting larval growth of Drosophila in the wild.</title>
        <authorList>
            <person name="Mure A."/>
            <person name="Sugiura Y."/>
            <person name="Maeda R."/>
            <person name="Honda K."/>
            <person name="Sakurai N."/>
            <person name="Takahashi Y."/>
            <person name="Watada M."/>
            <person name="Katoh T."/>
            <person name="Gotoh A."/>
            <person name="Gotoh Y."/>
            <person name="Taniguchi I."/>
            <person name="Nakamura K."/>
            <person name="Hayashi T."/>
            <person name="Katayama T."/>
            <person name="Uemura T."/>
            <person name="Hattori Y."/>
        </authorList>
    </citation>
    <scope>NUCLEOTIDE SEQUENCE [LARGE SCALE GENOMIC DNA]</scope>
    <source>
        <strain evidence="2 3">SC-9</strain>
    </source>
</reference>
<dbReference type="EMBL" id="BTFZ01000013">
    <property type="protein sequence ID" value="GMM37988.1"/>
    <property type="molecule type" value="Genomic_DNA"/>
</dbReference>
<keyword evidence="3" id="KW-1185">Reference proteome</keyword>
<dbReference type="GeneID" id="90075963"/>
<gene>
    <name evidence="2" type="ORF">DASC09_053130</name>
</gene>
<name>A0AAV5QT21_9ASCO</name>
<feature type="compositionally biased region" description="Polar residues" evidence="1">
    <location>
        <begin position="98"/>
        <end position="107"/>
    </location>
</feature>
<evidence type="ECO:0000313" key="3">
    <source>
        <dbReference type="Proteomes" id="UP001360560"/>
    </source>
</evidence>
<organism evidence="2 3">
    <name type="scientific">Saccharomycopsis crataegensis</name>
    <dbReference type="NCBI Taxonomy" id="43959"/>
    <lineage>
        <taxon>Eukaryota</taxon>
        <taxon>Fungi</taxon>
        <taxon>Dikarya</taxon>
        <taxon>Ascomycota</taxon>
        <taxon>Saccharomycotina</taxon>
        <taxon>Saccharomycetes</taxon>
        <taxon>Saccharomycopsidaceae</taxon>
        <taxon>Saccharomycopsis</taxon>
    </lineage>
</organism>
<dbReference type="AlphaFoldDB" id="A0AAV5QT21"/>